<reference evidence="1 2" key="1">
    <citation type="submission" date="2015-05" db="EMBL/GenBank/DDBJ databases">
        <title>Evolution of Trichinella species and genotypes.</title>
        <authorList>
            <person name="Korhonen P.K."/>
            <person name="Edoardo P."/>
            <person name="Giuseppe L.R."/>
            <person name="Gasser R.B."/>
        </authorList>
    </citation>
    <scope>NUCLEOTIDE SEQUENCE [LARGE SCALE GENOMIC DNA]</scope>
    <source>
        <strain evidence="1">ISS10</strain>
    </source>
</reference>
<dbReference type="EMBL" id="JYDW01000011">
    <property type="protein sequence ID" value="KRZ62149.1"/>
    <property type="molecule type" value="Genomic_DNA"/>
</dbReference>
<keyword evidence="2" id="KW-1185">Reference proteome</keyword>
<evidence type="ECO:0000313" key="1">
    <source>
        <dbReference type="EMBL" id="KRZ62149.1"/>
    </source>
</evidence>
<evidence type="ECO:0000313" key="2">
    <source>
        <dbReference type="Proteomes" id="UP000054721"/>
    </source>
</evidence>
<sequence length="123" mass="14032">MLNRFYSSDDHFAVMGKSQNIRLFFIASERDSLLFESEQYNSWLGAFFIQAQEMYTCPDTAAHTTGKYSRIFLVKLYLIALRYTTPTAVVDEAESTDHEYSVQNNTNSSTDDRSATITSLITV</sequence>
<protein>
    <submittedName>
        <fullName evidence="1">Uncharacterized protein</fullName>
    </submittedName>
</protein>
<dbReference type="AlphaFoldDB" id="A0A0V1LRL9"/>
<dbReference type="OrthoDB" id="10368064at2759"/>
<gene>
    <name evidence="1" type="ORF">T02_11381</name>
</gene>
<comment type="caution">
    <text evidence="1">The sequence shown here is derived from an EMBL/GenBank/DDBJ whole genome shotgun (WGS) entry which is preliminary data.</text>
</comment>
<name>A0A0V1LRL9_9BILA</name>
<accession>A0A0V1LRL9</accession>
<proteinExistence type="predicted"/>
<dbReference type="Proteomes" id="UP000054721">
    <property type="component" value="Unassembled WGS sequence"/>
</dbReference>
<organism evidence="1 2">
    <name type="scientific">Trichinella nativa</name>
    <dbReference type="NCBI Taxonomy" id="6335"/>
    <lineage>
        <taxon>Eukaryota</taxon>
        <taxon>Metazoa</taxon>
        <taxon>Ecdysozoa</taxon>
        <taxon>Nematoda</taxon>
        <taxon>Enoplea</taxon>
        <taxon>Dorylaimia</taxon>
        <taxon>Trichinellida</taxon>
        <taxon>Trichinellidae</taxon>
        <taxon>Trichinella</taxon>
    </lineage>
</organism>